<dbReference type="InterPro" id="IPR002725">
    <property type="entry name" value="YgjP-like_metallopeptidase"/>
</dbReference>
<organism evidence="2 3">
    <name type="scientific">Desulfuribacillus stibiiarsenatis</name>
    <dbReference type="NCBI Taxonomy" id="1390249"/>
    <lineage>
        <taxon>Bacteria</taxon>
        <taxon>Bacillati</taxon>
        <taxon>Bacillota</taxon>
        <taxon>Desulfuribacillia</taxon>
        <taxon>Desulfuribacillales</taxon>
        <taxon>Desulfuribacillaceae</taxon>
        <taxon>Desulfuribacillus</taxon>
    </lineage>
</organism>
<evidence type="ECO:0000313" key="3">
    <source>
        <dbReference type="Proteomes" id="UP000095255"/>
    </source>
</evidence>
<proteinExistence type="predicted"/>
<dbReference type="RefSeq" id="WP_069701247.1">
    <property type="nucleotide sequence ID" value="NZ_MJAT01000004.1"/>
</dbReference>
<dbReference type="Proteomes" id="UP000095255">
    <property type="component" value="Unassembled WGS sequence"/>
</dbReference>
<evidence type="ECO:0000259" key="1">
    <source>
        <dbReference type="Pfam" id="PF01863"/>
    </source>
</evidence>
<feature type="domain" description="YgjP-like metallopeptidase" evidence="1">
    <location>
        <begin position="23"/>
        <end position="242"/>
    </location>
</feature>
<evidence type="ECO:0000313" key="2">
    <source>
        <dbReference type="EMBL" id="OEH86460.1"/>
    </source>
</evidence>
<protein>
    <recommendedName>
        <fullName evidence="1">YgjP-like metallopeptidase domain-containing protein</fullName>
    </recommendedName>
</protein>
<dbReference type="CDD" id="cd07344">
    <property type="entry name" value="M48_yhfN_like"/>
    <property type="match status" value="1"/>
</dbReference>
<keyword evidence="3" id="KW-1185">Reference proteome</keyword>
<sequence>MTTTIQYRDTTIPYILIKKPIIKNITISIDPTKGVTVTAPRSITMESLNSVLQKKSSWIAKKLSAIQQATQLIDSKQYITGELFPYLGEDYPLTILPQTVRPLSQSKKKPSLVFQDKHFYVAIPPDLTKYERTETIKCLLKQWYILQGQTILKDRLELYCPLMHVQPKSVTFKEQKKRWGSCTSNGVIYLNWRLMTAPLPLLDYVLVHELAHLKHMNHSKDFWSFVQTIIPDYKQKRKSLKDFGIQLLSIY</sequence>
<dbReference type="Gene3D" id="3.30.2010.10">
    <property type="entry name" value="Metalloproteases ('zincins'), catalytic domain"/>
    <property type="match status" value="1"/>
</dbReference>
<accession>A0A1E5L8I4</accession>
<dbReference type="Pfam" id="PF01863">
    <property type="entry name" value="YgjP-like"/>
    <property type="match status" value="1"/>
</dbReference>
<dbReference type="AlphaFoldDB" id="A0A1E5L8I4"/>
<gene>
    <name evidence="2" type="ORF">BHU72_13660</name>
</gene>
<dbReference type="PANTHER" id="PTHR30399">
    <property type="entry name" value="UNCHARACTERIZED PROTEIN YGJP"/>
    <property type="match status" value="1"/>
</dbReference>
<dbReference type="PANTHER" id="PTHR30399:SF1">
    <property type="entry name" value="UTP PYROPHOSPHATASE"/>
    <property type="match status" value="1"/>
</dbReference>
<dbReference type="STRING" id="1390249.BHU72_13660"/>
<dbReference type="OrthoDB" id="9811177at2"/>
<comment type="caution">
    <text evidence="2">The sequence shown here is derived from an EMBL/GenBank/DDBJ whole genome shotgun (WGS) entry which is preliminary data.</text>
</comment>
<dbReference type="EMBL" id="MJAT01000004">
    <property type="protein sequence ID" value="OEH86460.1"/>
    <property type="molecule type" value="Genomic_DNA"/>
</dbReference>
<name>A0A1E5L8I4_9FIRM</name>
<dbReference type="InterPro" id="IPR053136">
    <property type="entry name" value="UTP_pyrophosphatase-like"/>
</dbReference>
<reference evidence="2 3" key="1">
    <citation type="submission" date="2016-09" db="EMBL/GenBank/DDBJ databases">
        <title>Desulfuribacillus arsenicus sp. nov., an obligately anaerobic, dissimilatory arsenic- and antimonate-reducing bacterium isolated from anoxic sediments.</title>
        <authorList>
            <person name="Abin C.A."/>
            <person name="Hollibaugh J.T."/>
        </authorList>
    </citation>
    <scope>NUCLEOTIDE SEQUENCE [LARGE SCALE GENOMIC DNA]</scope>
    <source>
        <strain evidence="2 3">MLFW-2</strain>
    </source>
</reference>